<dbReference type="Proteomes" id="UP000759246">
    <property type="component" value="Unassembled WGS sequence"/>
</dbReference>
<gene>
    <name evidence="1" type="ORF">HXK09_10930</name>
</gene>
<name>A0A929RR48_9ACTO</name>
<evidence type="ECO:0000313" key="2">
    <source>
        <dbReference type="Proteomes" id="UP000759246"/>
    </source>
</evidence>
<evidence type="ECO:0000313" key="1">
    <source>
        <dbReference type="EMBL" id="MBF0967620.1"/>
    </source>
</evidence>
<dbReference type="AlphaFoldDB" id="A0A929RR48"/>
<reference evidence="1" key="1">
    <citation type="submission" date="2020-04" db="EMBL/GenBank/DDBJ databases">
        <title>Deep metagenomics examines the oral microbiome during advanced dental caries in children, revealing novel taxa and co-occurrences with host molecules.</title>
        <authorList>
            <person name="Baker J.L."/>
            <person name="Morton J.T."/>
            <person name="Dinis M."/>
            <person name="Alvarez R."/>
            <person name="Tran N.C."/>
            <person name="Knight R."/>
            <person name="Edlund A."/>
        </authorList>
    </citation>
    <scope>NUCLEOTIDE SEQUENCE</scope>
    <source>
        <strain evidence="1">JCVI_30_bin.13</strain>
    </source>
</reference>
<protein>
    <submittedName>
        <fullName evidence="1">Uncharacterized protein</fullName>
    </submittedName>
</protein>
<accession>A0A929RR48</accession>
<proteinExistence type="predicted"/>
<organism evidence="1 2">
    <name type="scientific">Actinomyces bouchesdurhonensis</name>
    <dbReference type="NCBI Taxonomy" id="1852361"/>
    <lineage>
        <taxon>Bacteria</taxon>
        <taxon>Bacillati</taxon>
        <taxon>Actinomycetota</taxon>
        <taxon>Actinomycetes</taxon>
        <taxon>Actinomycetales</taxon>
        <taxon>Actinomycetaceae</taxon>
        <taxon>Actinomyces</taxon>
    </lineage>
</organism>
<comment type="caution">
    <text evidence="1">The sequence shown here is derived from an EMBL/GenBank/DDBJ whole genome shotgun (WGS) entry which is preliminary data.</text>
</comment>
<sequence length="138" mass="14616">MTITLPNPSLGDYAGATVQPLGGGRIRFTLEPDSSALTITVPNLVPGHRIGAHIRVRADKPGKTIVIRIGNQAYSYGPGPTYIGSTENTDVGTELSIDVAGLRTGIIEKLTVWDRTDLPANPRPCDVLSLQALYPVPG</sequence>
<feature type="non-terminal residue" evidence="1">
    <location>
        <position position="138"/>
    </location>
</feature>
<dbReference type="EMBL" id="JABZGF010000596">
    <property type="protein sequence ID" value="MBF0967620.1"/>
    <property type="molecule type" value="Genomic_DNA"/>
</dbReference>